<evidence type="ECO:0000259" key="13">
    <source>
        <dbReference type="Pfam" id="PF00593"/>
    </source>
</evidence>
<feature type="chain" id="PRO_5046857433" evidence="12">
    <location>
        <begin position="24"/>
        <end position="967"/>
    </location>
</feature>
<accession>A0ABS2JTZ2</accession>
<dbReference type="InterPro" id="IPR036942">
    <property type="entry name" value="Beta-barrel_TonB_sf"/>
</dbReference>
<evidence type="ECO:0000256" key="9">
    <source>
        <dbReference type="PROSITE-ProRule" id="PRU01360"/>
    </source>
</evidence>
<dbReference type="InterPro" id="IPR000531">
    <property type="entry name" value="Beta-barrel_TonB"/>
</dbReference>
<comment type="similarity">
    <text evidence="9 11">Belongs to the TonB-dependent receptor family.</text>
</comment>
<feature type="domain" description="TonB-dependent receptor-like beta-barrel" evidence="13">
    <location>
        <begin position="512"/>
        <end position="930"/>
    </location>
</feature>
<keyword evidence="2 9" id="KW-0813">Transport</keyword>
<dbReference type="InterPro" id="IPR012910">
    <property type="entry name" value="Plug_dom"/>
</dbReference>
<evidence type="ECO:0000313" key="15">
    <source>
        <dbReference type="EMBL" id="MBM7122467.1"/>
    </source>
</evidence>
<feature type="signal peptide" evidence="12">
    <location>
        <begin position="1"/>
        <end position="23"/>
    </location>
</feature>
<sequence>MKSFNQRALALAIHLTLATGALAATGSAFAQDSAPKADQGSAKSLETVTVTGSRIRSVDVETAQPVFTMTHEDIQKTGLVNIGDILQSLTVAGSPSFSKASVLTSNAEQGGQYINMRNLGENRVLVLVNGKRWATSINGYTDMSTIPSALVERIEILKDGASAVYGSDAIAGVVNIILKDHYQGAEASGYIGENDHGDGTQQAYSFTVGSKTEKTSVMFNASYTKEDAIWSKDREITRYTYGPNHSLDGLSGTGVWGRFQTVNPKTGGGTGQTYRLDHTGGFDGDGVGANPRNINSYRTTLDYPNDYYNSIDQMNWSPSNELKSIFTSVSHQINDYVTFKSTASYSERENDRQIAGYPLNSRSQPTYPVYISGQSYYNPMPGQDLYFYRRTIEQPRGTFNNTKTYHWDADFEGGFELGSHHWNWDAGINYNKSDVDITTTGNLNLINLKKALGPSFLNSNGVVQCGTPAAPLATTQCVPFNVLGGPTASTPAMIDYVMTRGTQVIQSLSKEYTANITGGVFNLPAGELSMAAGYEHQAISGYDHPDALSSAGYSTNLAGPGTNAKYNIDSFYLEFLVPILKDLPGAQELSADVASRYSDYSIFGSTVKNKYSLTWRPVSDLLVRATYAQGFRAPTLGDTFGGGTQTFDYYTDTCDTTVGAAATSPAIASNCKAAGVPANFHQTDVNGRNVSARNVQSTTPYNAGVGNANLQPETSISRTAGFVYSPAWVPGGLDISLDWYDIRVVNDITAVSASYVLDQCYVQAVQKFCNDFSRDPNTHQVVGLNRGNLNMGMLRTSGYDYGVSYRLPKLSWGQLTASLNGTYLTSYDQRSTSQSDIAGYVGTYWYPRNKATFGVDWANGNWGATWSMRYYGAFRDFCFDENECNQPNYQSPSWTGGIGANRKGASTYHDVQARYSFPWKGVLSVGVKNLFAKEPTITYSVDNSSTAYLNPSLDLDRYFYLQYTQKF</sequence>
<evidence type="ECO:0000256" key="8">
    <source>
        <dbReference type="ARBA" id="ARBA00023237"/>
    </source>
</evidence>
<dbReference type="RefSeq" id="WP_204636923.1">
    <property type="nucleotide sequence ID" value="NZ_JADIKC010000007.1"/>
</dbReference>
<dbReference type="PROSITE" id="PS52016">
    <property type="entry name" value="TONB_DEPENDENT_REC_3"/>
    <property type="match status" value="1"/>
</dbReference>
<evidence type="ECO:0000256" key="2">
    <source>
        <dbReference type="ARBA" id="ARBA00022448"/>
    </source>
</evidence>
<feature type="domain" description="TonB-dependent receptor plug" evidence="14">
    <location>
        <begin position="61"/>
        <end position="173"/>
    </location>
</feature>
<dbReference type="Pfam" id="PF07715">
    <property type="entry name" value="Plug"/>
    <property type="match status" value="1"/>
</dbReference>
<dbReference type="Gene3D" id="2.170.130.10">
    <property type="entry name" value="TonB-dependent receptor, plug domain"/>
    <property type="match status" value="1"/>
</dbReference>
<keyword evidence="8 9" id="KW-0998">Cell outer membrane</keyword>
<dbReference type="PANTHER" id="PTHR47234">
    <property type="match status" value="1"/>
</dbReference>
<protein>
    <submittedName>
        <fullName evidence="15">TonB-dependent receptor</fullName>
    </submittedName>
</protein>
<keyword evidence="4 9" id="KW-0812">Transmembrane</keyword>
<keyword evidence="15" id="KW-0675">Receptor</keyword>
<keyword evidence="5 12" id="KW-0732">Signal</keyword>
<evidence type="ECO:0000256" key="10">
    <source>
        <dbReference type="PROSITE-ProRule" id="PRU10143"/>
    </source>
</evidence>
<keyword evidence="6 10" id="KW-0798">TonB box</keyword>
<evidence type="ECO:0000256" key="7">
    <source>
        <dbReference type="ARBA" id="ARBA00023136"/>
    </source>
</evidence>
<keyword evidence="7 9" id="KW-0472">Membrane</keyword>
<evidence type="ECO:0000313" key="16">
    <source>
        <dbReference type="Proteomes" id="UP001430065"/>
    </source>
</evidence>
<organism evidence="15 16">
    <name type="scientific">Dyella kyungheensis</name>
    <dbReference type="NCBI Taxonomy" id="1242174"/>
    <lineage>
        <taxon>Bacteria</taxon>
        <taxon>Pseudomonadati</taxon>
        <taxon>Pseudomonadota</taxon>
        <taxon>Gammaproteobacteria</taxon>
        <taxon>Lysobacterales</taxon>
        <taxon>Rhodanobacteraceae</taxon>
        <taxon>Dyella</taxon>
    </lineage>
</organism>
<reference evidence="15 16" key="1">
    <citation type="submission" date="2020-10" db="EMBL/GenBank/DDBJ databases">
        <title>Phylogeny of dyella-like bacteria.</title>
        <authorList>
            <person name="Fu J."/>
        </authorList>
    </citation>
    <scope>NUCLEOTIDE SEQUENCE [LARGE SCALE GENOMIC DNA]</scope>
    <source>
        <strain evidence="15 16">THG-B117</strain>
    </source>
</reference>
<keyword evidence="16" id="KW-1185">Reference proteome</keyword>
<dbReference type="PANTHER" id="PTHR47234:SF2">
    <property type="entry name" value="TONB-DEPENDENT RECEPTOR"/>
    <property type="match status" value="1"/>
</dbReference>
<evidence type="ECO:0000256" key="5">
    <source>
        <dbReference type="ARBA" id="ARBA00022729"/>
    </source>
</evidence>
<evidence type="ECO:0000256" key="11">
    <source>
        <dbReference type="RuleBase" id="RU003357"/>
    </source>
</evidence>
<gene>
    <name evidence="15" type="ORF">ISP20_14975</name>
</gene>
<proteinExistence type="inferred from homology"/>
<comment type="subcellular location">
    <subcellularLocation>
        <location evidence="1 9">Cell outer membrane</location>
        <topology evidence="1 9">Multi-pass membrane protein</topology>
    </subcellularLocation>
</comment>
<dbReference type="InterPro" id="IPR010916">
    <property type="entry name" value="TonB_box_CS"/>
</dbReference>
<dbReference type="Pfam" id="PF00593">
    <property type="entry name" value="TonB_dep_Rec_b-barrel"/>
    <property type="match status" value="1"/>
</dbReference>
<dbReference type="InterPro" id="IPR039426">
    <property type="entry name" value="TonB-dep_rcpt-like"/>
</dbReference>
<dbReference type="InterPro" id="IPR037066">
    <property type="entry name" value="Plug_dom_sf"/>
</dbReference>
<dbReference type="EMBL" id="JADIKC010000007">
    <property type="protein sequence ID" value="MBM7122467.1"/>
    <property type="molecule type" value="Genomic_DNA"/>
</dbReference>
<dbReference type="SUPFAM" id="SSF56935">
    <property type="entry name" value="Porins"/>
    <property type="match status" value="1"/>
</dbReference>
<feature type="short sequence motif" description="TonB box" evidence="10">
    <location>
        <begin position="47"/>
        <end position="53"/>
    </location>
</feature>
<dbReference type="Gene3D" id="2.40.170.20">
    <property type="entry name" value="TonB-dependent receptor, beta-barrel domain"/>
    <property type="match status" value="1"/>
</dbReference>
<name>A0ABS2JTZ2_9GAMM</name>
<evidence type="ECO:0000256" key="4">
    <source>
        <dbReference type="ARBA" id="ARBA00022692"/>
    </source>
</evidence>
<evidence type="ECO:0000256" key="1">
    <source>
        <dbReference type="ARBA" id="ARBA00004571"/>
    </source>
</evidence>
<dbReference type="Proteomes" id="UP001430065">
    <property type="component" value="Unassembled WGS sequence"/>
</dbReference>
<evidence type="ECO:0000256" key="6">
    <source>
        <dbReference type="ARBA" id="ARBA00023077"/>
    </source>
</evidence>
<comment type="caution">
    <text evidence="15">The sequence shown here is derived from an EMBL/GenBank/DDBJ whole genome shotgun (WGS) entry which is preliminary data.</text>
</comment>
<keyword evidence="3 9" id="KW-1134">Transmembrane beta strand</keyword>
<evidence type="ECO:0000256" key="3">
    <source>
        <dbReference type="ARBA" id="ARBA00022452"/>
    </source>
</evidence>
<dbReference type="PROSITE" id="PS00430">
    <property type="entry name" value="TONB_DEPENDENT_REC_1"/>
    <property type="match status" value="1"/>
</dbReference>
<evidence type="ECO:0000259" key="14">
    <source>
        <dbReference type="Pfam" id="PF07715"/>
    </source>
</evidence>
<evidence type="ECO:0000256" key="12">
    <source>
        <dbReference type="SAM" id="SignalP"/>
    </source>
</evidence>